<dbReference type="Proteomes" id="UP000198703">
    <property type="component" value="Unassembled WGS sequence"/>
</dbReference>
<evidence type="ECO:0000256" key="1">
    <source>
        <dbReference type="ARBA" id="ARBA00023015"/>
    </source>
</evidence>
<dbReference type="PANTHER" id="PTHR46796:SF12">
    <property type="entry name" value="HTH-TYPE DNA-BINDING TRANSCRIPTIONAL ACTIVATOR EUTR"/>
    <property type="match status" value="1"/>
</dbReference>
<dbReference type="SUPFAM" id="SSF46689">
    <property type="entry name" value="Homeodomain-like"/>
    <property type="match status" value="2"/>
</dbReference>
<dbReference type="PROSITE" id="PS00041">
    <property type="entry name" value="HTH_ARAC_FAMILY_1"/>
    <property type="match status" value="1"/>
</dbReference>
<dbReference type="InterPro" id="IPR018060">
    <property type="entry name" value="HTH_AraC"/>
</dbReference>
<dbReference type="EMBL" id="FNQM01000026">
    <property type="protein sequence ID" value="SEA99442.1"/>
    <property type="molecule type" value="Genomic_DNA"/>
</dbReference>
<keyword evidence="2" id="KW-0238">DNA-binding</keyword>
<keyword evidence="1" id="KW-0805">Transcription regulation</keyword>
<dbReference type="PROSITE" id="PS01124">
    <property type="entry name" value="HTH_ARAC_FAMILY_2"/>
    <property type="match status" value="1"/>
</dbReference>
<dbReference type="Gene3D" id="1.10.10.60">
    <property type="entry name" value="Homeodomain-like"/>
    <property type="match status" value="1"/>
</dbReference>
<organism evidence="5 6">
    <name type="scientific">Rubrimonas cliftonensis</name>
    <dbReference type="NCBI Taxonomy" id="89524"/>
    <lineage>
        <taxon>Bacteria</taxon>
        <taxon>Pseudomonadati</taxon>
        <taxon>Pseudomonadota</taxon>
        <taxon>Alphaproteobacteria</taxon>
        <taxon>Rhodobacterales</taxon>
        <taxon>Paracoccaceae</taxon>
        <taxon>Rubrimonas</taxon>
    </lineage>
</organism>
<sequence>MALEQFEVTAAAPVLERASLADRVERFDFADRRRGVARWSVLRIGAVVISEIESTGHRICDSAEHGLTLFAPSVGALSITSGRSCLGGGAGEVLGFWTGRRESVVRAAEGGWFRGLGVRVATAPRHSGAPARLGDAAGARALFCFAREAMDAARGARGMFQRPRARAAAEALILDAVDALGEGMADSAVREDAIPSRRIRQAEEFIRANADEPLTVEAIAHAVGVGPRSLQAAFRRTLDTTPRAMLAGVRLQRVHALLADPAAQTTVTEVADACGFAHLGRFARVYRMRFGEAPSQTRRRALGRV</sequence>
<accession>A0A1H4FSF6</accession>
<dbReference type="AlphaFoldDB" id="A0A1H4FSF6"/>
<evidence type="ECO:0000256" key="2">
    <source>
        <dbReference type="ARBA" id="ARBA00023125"/>
    </source>
</evidence>
<dbReference type="GO" id="GO:0003700">
    <property type="term" value="F:DNA-binding transcription factor activity"/>
    <property type="evidence" value="ECO:0007669"/>
    <property type="project" value="InterPro"/>
</dbReference>
<dbReference type="InterPro" id="IPR020449">
    <property type="entry name" value="Tscrpt_reg_AraC-type_HTH"/>
</dbReference>
<name>A0A1H4FSF6_9RHOB</name>
<dbReference type="SMART" id="SM00342">
    <property type="entry name" value="HTH_ARAC"/>
    <property type="match status" value="1"/>
</dbReference>
<dbReference type="STRING" id="89524.SAMN05444370_12637"/>
<gene>
    <name evidence="5" type="ORF">SAMN05444370_12637</name>
</gene>
<reference evidence="5 6" key="1">
    <citation type="submission" date="2016-10" db="EMBL/GenBank/DDBJ databases">
        <authorList>
            <person name="de Groot N.N."/>
        </authorList>
    </citation>
    <scope>NUCLEOTIDE SEQUENCE [LARGE SCALE GENOMIC DNA]</scope>
    <source>
        <strain evidence="5 6">DSM 15345</strain>
    </source>
</reference>
<keyword evidence="6" id="KW-1185">Reference proteome</keyword>
<proteinExistence type="predicted"/>
<evidence type="ECO:0000313" key="6">
    <source>
        <dbReference type="Proteomes" id="UP000198703"/>
    </source>
</evidence>
<dbReference type="GO" id="GO:0043565">
    <property type="term" value="F:sequence-specific DNA binding"/>
    <property type="evidence" value="ECO:0007669"/>
    <property type="project" value="InterPro"/>
</dbReference>
<dbReference type="InterPro" id="IPR050204">
    <property type="entry name" value="AraC_XylS_family_regulators"/>
</dbReference>
<dbReference type="InterPro" id="IPR009057">
    <property type="entry name" value="Homeodomain-like_sf"/>
</dbReference>
<protein>
    <submittedName>
        <fullName evidence="5">Helix-turn-helix domain-containing protein</fullName>
    </submittedName>
</protein>
<dbReference type="Pfam" id="PF12833">
    <property type="entry name" value="HTH_18"/>
    <property type="match status" value="1"/>
</dbReference>
<dbReference type="InterPro" id="IPR018062">
    <property type="entry name" value="HTH_AraC-typ_CS"/>
</dbReference>
<dbReference type="RefSeq" id="WP_175479025.1">
    <property type="nucleotide sequence ID" value="NZ_FNQM01000026.1"/>
</dbReference>
<evidence type="ECO:0000256" key="3">
    <source>
        <dbReference type="ARBA" id="ARBA00023163"/>
    </source>
</evidence>
<dbReference type="PRINTS" id="PR00032">
    <property type="entry name" value="HTHARAC"/>
</dbReference>
<keyword evidence="3" id="KW-0804">Transcription</keyword>
<feature type="domain" description="HTH araC/xylS-type" evidence="4">
    <location>
        <begin position="200"/>
        <end position="300"/>
    </location>
</feature>
<evidence type="ECO:0000259" key="4">
    <source>
        <dbReference type="PROSITE" id="PS01124"/>
    </source>
</evidence>
<evidence type="ECO:0000313" key="5">
    <source>
        <dbReference type="EMBL" id="SEA99442.1"/>
    </source>
</evidence>
<dbReference type="PANTHER" id="PTHR46796">
    <property type="entry name" value="HTH-TYPE TRANSCRIPTIONAL ACTIVATOR RHAS-RELATED"/>
    <property type="match status" value="1"/>
</dbReference>